<comment type="similarity">
    <text evidence="2">Belongs to the bacterial solute-binding protein 7 family.</text>
</comment>
<dbReference type="Gene3D" id="3.40.190.170">
    <property type="entry name" value="Bacterial extracellular solute-binding protein, family 7"/>
    <property type="match status" value="1"/>
</dbReference>
<reference evidence="5" key="2">
    <citation type="submission" date="2021-08" db="EMBL/GenBank/DDBJ databases">
        <authorList>
            <person name="Tani A."/>
            <person name="Ola A."/>
            <person name="Ogura Y."/>
            <person name="Katsura K."/>
            <person name="Hayashi T."/>
        </authorList>
    </citation>
    <scope>NUCLEOTIDE SEQUENCE</scope>
    <source>
        <strain evidence="5">JCM 32048</strain>
    </source>
</reference>
<reference evidence="5" key="1">
    <citation type="journal article" date="2016" name="Front. Microbiol.">
        <title>Genome Sequence of the Piezophilic, Mesophilic Sulfate-Reducing Bacterium Desulfovibrio indicus J2T.</title>
        <authorList>
            <person name="Cao J."/>
            <person name="Maignien L."/>
            <person name="Shao Z."/>
            <person name="Alain K."/>
            <person name="Jebbar M."/>
        </authorList>
    </citation>
    <scope>NUCLEOTIDE SEQUENCE</scope>
    <source>
        <strain evidence="5">JCM 32048</strain>
    </source>
</reference>
<sequence>MDRRSLLKLTVQTAVCAPSVLRIPNVHGAELVLKYANNFPATHPLSIRASEAAERVHLETSGKVEIRVFPSSQLGGDMDMLSQLRSGALEFLSFSPLVLSTLVPEAAISGIGFAWSGYDQLWSALDGRLGEHVRGQIEKTGLVVFEKAWDNGFRHMTSNIAPIVTPNDLRGLKIRVPPSPLWTSIFRAFGASPTSISFAELYTALQTRIVDAEENPFAIIKAAKLYEVQRYLSKTNHMWDGYWLLANRRRWNALPVDVQEVIRRNFNQSALDQRKDIAGQNASLEAELTADGLKISDVEAMTFRNVLQKTGFYKEWRQKFGEEAWQILENYTGPIS</sequence>
<dbReference type="CDD" id="cd13603">
    <property type="entry name" value="PBP2_TRAP_Siap_TeaA_like"/>
    <property type="match status" value="1"/>
</dbReference>
<dbReference type="AlphaFoldDB" id="A0AA37HHF8"/>
<accession>A0AA37HHF8</accession>
<dbReference type="PANTHER" id="PTHR33376:SF4">
    <property type="entry name" value="SIALIC ACID-BINDING PERIPLASMIC PROTEIN SIAP"/>
    <property type="match status" value="1"/>
</dbReference>
<dbReference type="PIRSF" id="PIRSF006470">
    <property type="entry name" value="DctB"/>
    <property type="match status" value="1"/>
</dbReference>
<gene>
    <name evidence="5" type="primary">siaP_2</name>
    <name evidence="5" type="ORF">MPEAHAMD_6216</name>
</gene>
<evidence type="ECO:0000256" key="3">
    <source>
        <dbReference type="ARBA" id="ARBA00022448"/>
    </source>
</evidence>
<keyword evidence="4" id="KW-0732">Signal</keyword>
<dbReference type="EMBL" id="BPQJ01000053">
    <property type="protein sequence ID" value="GJD66020.1"/>
    <property type="molecule type" value="Genomic_DNA"/>
</dbReference>
<protein>
    <submittedName>
        <fullName evidence="5">Sialic acid-binding periplasmic protein SiaP</fullName>
    </submittedName>
</protein>
<dbReference type="InterPro" id="IPR004682">
    <property type="entry name" value="TRAP_DctP"/>
</dbReference>
<dbReference type="GO" id="GO:0055085">
    <property type="term" value="P:transmembrane transport"/>
    <property type="evidence" value="ECO:0007669"/>
    <property type="project" value="InterPro"/>
</dbReference>
<dbReference type="InterPro" id="IPR038404">
    <property type="entry name" value="TRAP_DctP_sf"/>
</dbReference>
<dbReference type="PANTHER" id="PTHR33376">
    <property type="match status" value="1"/>
</dbReference>
<evidence type="ECO:0000256" key="1">
    <source>
        <dbReference type="ARBA" id="ARBA00004196"/>
    </source>
</evidence>
<dbReference type="Pfam" id="PF03480">
    <property type="entry name" value="DctP"/>
    <property type="match status" value="1"/>
</dbReference>
<evidence type="ECO:0000256" key="4">
    <source>
        <dbReference type="ARBA" id="ARBA00022729"/>
    </source>
</evidence>
<evidence type="ECO:0000256" key="2">
    <source>
        <dbReference type="ARBA" id="ARBA00009023"/>
    </source>
</evidence>
<comment type="subcellular location">
    <subcellularLocation>
        <location evidence="1">Cell envelope</location>
    </subcellularLocation>
</comment>
<evidence type="ECO:0000313" key="5">
    <source>
        <dbReference type="EMBL" id="GJD66020.1"/>
    </source>
</evidence>
<dbReference type="RefSeq" id="WP_099900752.1">
    <property type="nucleotide sequence ID" value="NZ_BPQJ01000053.1"/>
</dbReference>
<evidence type="ECO:0000313" key="6">
    <source>
        <dbReference type="Proteomes" id="UP001055286"/>
    </source>
</evidence>
<dbReference type="NCBIfam" id="NF037995">
    <property type="entry name" value="TRAP_S1"/>
    <property type="match status" value="1"/>
</dbReference>
<organism evidence="5 6">
    <name type="scientific">Methylobacterium frigidaeris</name>
    <dbReference type="NCBI Taxonomy" id="2038277"/>
    <lineage>
        <taxon>Bacteria</taxon>
        <taxon>Pseudomonadati</taxon>
        <taxon>Pseudomonadota</taxon>
        <taxon>Alphaproteobacteria</taxon>
        <taxon>Hyphomicrobiales</taxon>
        <taxon>Methylobacteriaceae</taxon>
        <taxon>Methylobacterium</taxon>
    </lineage>
</organism>
<proteinExistence type="inferred from homology"/>
<dbReference type="GO" id="GO:0030288">
    <property type="term" value="C:outer membrane-bounded periplasmic space"/>
    <property type="evidence" value="ECO:0007669"/>
    <property type="project" value="InterPro"/>
</dbReference>
<comment type="caution">
    <text evidence="5">The sequence shown here is derived from an EMBL/GenBank/DDBJ whole genome shotgun (WGS) entry which is preliminary data.</text>
</comment>
<keyword evidence="3" id="KW-0813">Transport</keyword>
<dbReference type="NCBIfam" id="TIGR00787">
    <property type="entry name" value="dctP"/>
    <property type="match status" value="1"/>
</dbReference>
<name>A0AA37HHF8_9HYPH</name>
<dbReference type="InterPro" id="IPR018389">
    <property type="entry name" value="DctP_fam"/>
</dbReference>
<keyword evidence="6" id="KW-1185">Reference proteome</keyword>
<dbReference type="Proteomes" id="UP001055286">
    <property type="component" value="Unassembled WGS sequence"/>
</dbReference>